<keyword evidence="1" id="KW-0472">Membrane</keyword>
<feature type="transmembrane region" description="Helical" evidence="1">
    <location>
        <begin position="354"/>
        <end position="375"/>
    </location>
</feature>
<dbReference type="InParanoid" id="L8FPU3"/>
<name>L8FPU3_PSED2</name>
<dbReference type="Proteomes" id="UP000011064">
    <property type="component" value="Unassembled WGS sequence"/>
</dbReference>
<evidence type="ECO:0000256" key="1">
    <source>
        <dbReference type="SAM" id="Phobius"/>
    </source>
</evidence>
<evidence type="ECO:0000313" key="2">
    <source>
        <dbReference type="EMBL" id="ELR02937.1"/>
    </source>
</evidence>
<keyword evidence="1" id="KW-1133">Transmembrane helix</keyword>
<protein>
    <submittedName>
        <fullName evidence="2">Uncharacterized protein</fullName>
    </submittedName>
</protein>
<evidence type="ECO:0000313" key="3">
    <source>
        <dbReference type="Proteomes" id="UP000011064"/>
    </source>
</evidence>
<dbReference type="AlphaFoldDB" id="L8FPU3"/>
<organism evidence="2 3">
    <name type="scientific">Pseudogymnoascus destructans (strain ATCC MYA-4855 / 20631-21)</name>
    <name type="common">Bat white-nose syndrome fungus</name>
    <name type="synonym">Geomyces destructans</name>
    <dbReference type="NCBI Taxonomy" id="658429"/>
    <lineage>
        <taxon>Eukaryota</taxon>
        <taxon>Fungi</taxon>
        <taxon>Dikarya</taxon>
        <taxon>Ascomycota</taxon>
        <taxon>Pezizomycotina</taxon>
        <taxon>Leotiomycetes</taxon>
        <taxon>Thelebolales</taxon>
        <taxon>Thelebolaceae</taxon>
        <taxon>Pseudogymnoascus</taxon>
    </lineage>
</organism>
<keyword evidence="1" id="KW-0812">Transmembrane</keyword>
<dbReference type="HOGENOM" id="CLU_035633_1_0_1"/>
<feature type="transmembrane region" description="Helical" evidence="1">
    <location>
        <begin position="316"/>
        <end position="334"/>
    </location>
</feature>
<accession>L8FPU3</accession>
<dbReference type="OrthoDB" id="5360701at2759"/>
<proteinExistence type="predicted"/>
<gene>
    <name evidence="2" type="ORF">GMDG_01158</name>
</gene>
<dbReference type="VEuPathDB" id="FungiDB:GMDG_01158"/>
<reference evidence="3" key="1">
    <citation type="submission" date="2010-09" db="EMBL/GenBank/DDBJ databases">
        <title>The genome sequence of Geomyces destructans 20631-21.</title>
        <authorList>
            <consortium name="The Broad Institute Genome Sequencing Platform"/>
            <person name="Cuomo C.A."/>
            <person name="Blehert D.S."/>
            <person name="Lorch J.M."/>
            <person name="Young S.K."/>
            <person name="Zeng Q."/>
            <person name="Gargeya S."/>
            <person name="Fitzgerald M."/>
            <person name="Haas B."/>
            <person name="Abouelleil A."/>
            <person name="Alvarado L."/>
            <person name="Arachchi H.M."/>
            <person name="Berlin A."/>
            <person name="Brown A."/>
            <person name="Chapman S.B."/>
            <person name="Chen Z."/>
            <person name="Dunbar C."/>
            <person name="Freedman E."/>
            <person name="Gearin G."/>
            <person name="Gellesch M."/>
            <person name="Goldberg J."/>
            <person name="Griggs A."/>
            <person name="Gujja S."/>
            <person name="Heiman D."/>
            <person name="Howarth C."/>
            <person name="Larson L."/>
            <person name="Lui A."/>
            <person name="MacDonald P.J.P."/>
            <person name="Montmayeur A."/>
            <person name="Murphy C."/>
            <person name="Neiman D."/>
            <person name="Pearson M."/>
            <person name="Priest M."/>
            <person name="Roberts A."/>
            <person name="Saif S."/>
            <person name="Shea T."/>
            <person name="Shenoy N."/>
            <person name="Sisk P."/>
            <person name="Stolte C."/>
            <person name="Sykes S."/>
            <person name="Wortman J."/>
            <person name="Nusbaum C."/>
            <person name="Birren B."/>
        </authorList>
    </citation>
    <scope>NUCLEOTIDE SEQUENCE [LARGE SCALE GENOMIC DNA]</scope>
    <source>
        <strain evidence="3">ATCC MYA-4855 / 20631-21</strain>
    </source>
</reference>
<sequence>MRDDYLLAHRASNCFPENKGPRIKSATMRSRILRTEAPVCQLCSFISTGPSIRARPLRLPTSSQTLRPFCSSQRTFANDRRNPTNSDVKARPASVKSTIPAQYDGAKLSGAIDARVVQSDLDKAASLRDDLIKKDGIPSDNETEAVLDAYQKIADNLMNPPDPAALPKDASATSALLSIKTAAKPRPAVHAHSPIVDGASRKLSDLALSVLQHPPIFITPSILRRYVKLQSTLKRPETLPTAFHLYSTKPAPVDGSSPVKYKEVNPNKSANSIEAKMADLALQTAIEAKNLVTAMDIVDTTYDTKAFRRTKFIRRALLPATGLALAPAAAYAVATQLSHFQTTMDPTVATNVAFVGILGYIGFTTVVGIVAVTTANDQMERITWTTGMPLRERWIREEERAAIDKIAGAWGFRQVWRRGEEEGEEWEALREWVARRGMILDRTELMEGME</sequence>
<keyword evidence="3" id="KW-1185">Reference proteome</keyword>
<dbReference type="EMBL" id="GL573181">
    <property type="protein sequence ID" value="ELR02937.1"/>
    <property type="molecule type" value="Genomic_DNA"/>
</dbReference>